<evidence type="ECO:0000313" key="3">
    <source>
        <dbReference type="Proteomes" id="UP000620046"/>
    </source>
</evidence>
<feature type="transmembrane region" description="Helical" evidence="1">
    <location>
        <begin position="9"/>
        <end position="29"/>
    </location>
</feature>
<name>A0ABQ1FU56_9GAMM</name>
<proteinExistence type="predicted"/>
<evidence type="ECO:0000313" key="2">
    <source>
        <dbReference type="EMBL" id="GGA28745.1"/>
    </source>
</evidence>
<organism evidence="2 3">
    <name type="scientific">Dyella nitratireducens</name>
    <dbReference type="NCBI Taxonomy" id="1849580"/>
    <lineage>
        <taxon>Bacteria</taxon>
        <taxon>Pseudomonadati</taxon>
        <taxon>Pseudomonadota</taxon>
        <taxon>Gammaproteobacteria</taxon>
        <taxon>Lysobacterales</taxon>
        <taxon>Rhodanobacteraceae</taxon>
        <taxon>Dyella</taxon>
    </lineage>
</organism>
<keyword evidence="1" id="KW-1133">Transmembrane helix</keyword>
<gene>
    <name evidence="2" type="ORF">GCM10010981_16960</name>
</gene>
<comment type="caution">
    <text evidence="2">The sequence shown here is derived from an EMBL/GenBank/DDBJ whole genome shotgun (WGS) entry which is preliminary data.</text>
</comment>
<keyword evidence="1" id="KW-0472">Membrane</keyword>
<protein>
    <submittedName>
        <fullName evidence="2">Uncharacterized protein</fullName>
    </submittedName>
</protein>
<reference evidence="3" key="1">
    <citation type="journal article" date="2019" name="Int. J. Syst. Evol. Microbiol.">
        <title>The Global Catalogue of Microorganisms (GCM) 10K type strain sequencing project: providing services to taxonomists for standard genome sequencing and annotation.</title>
        <authorList>
            <consortium name="The Broad Institute Genomics Platform"/>
            <consortium name="The Broad Institute Genome Sequencing Center for Infectious Disease"/>
            <person name="Wu L."/>
            <person name="Ma J."/>
        </authorList>
    </citation>
    <scope>NUCLEOTIDE SEQUENCE [LARGE SCALE GENOMIC DNA]</scope>
    <source>
        <strain evidence="3">CGMCC 1.15439</strain>
    </source>
</reference>
<evidence type="ECO:0000256" key="1">
    <source>
        <dbReference type="SAM" id="Phobius"/>
    </source>
</evidence>
<feature type="transmembrane region" description="Helical" evidence="1">
    <location>
        <begin position="66"/>
        <end position="91"/>
    </location>
</feature>
<keyword evidence="1" id="KW-0812">Transmembrane</keyword>
<dbReference type="Proteomes" id="UP000620046">
    <property type="component" value="Unassembled WGS sequence"/>
</dbReference>
<accession>A0ABQ1FU56</accession>
<keyword evidence="3" id="KW-1185">Reference proteome</keyword>
<dbReference type="EMBL" id="BMJA01000001">
    <property type="protein sequence ID" value="GGA28745.1"/>
    <property type="molecule type" value="Genomic_DNA"/>
</dbReference>
<sequence>MTDTDRHRLAFLEFLAGPLDIPLAIYFVWDSARIVKRGFTRARGGGIFTRRNSPEAFWSDVIFERVLAGVFAVTGTTYWVLTLAGTIQWVWRWL</sequence>